<protein>
    <submittedName>
        <fullName evidence="3">Rab-GTPase-TBC domain-containing protein</fullName>
    </submittedName>
</protein>
<dbReference type="Gene3D" id="1.10.472.80">
    <property type="entry name" value="Ypt/Rab-GAP domain of gyp1p, domain 3"/>
    <property type="match status" value="1"/>
</dbReference>
<dbReference type="PANTHER" id="PTHR47219">
    <property type="entry name" value="RAB GTPASE-ACTIVATING PROTEIN 1-LIKE"/>
    <property type="match status" value="1"/>
</dbReference>
<dbReference type="OrthoDB" id="294251at2759"/>
<dbReference type="Proteomes" id="UP000315496">
    <property type="component" value="Chromosome 5"/>
</dbReference>
<dbReference type="InterPro" id="IPR000195">
    <property type="entry name" value="Rab-GAP-TBC_dom"/>
</dbReference>
<dbReference type="PANTHER" id="PTHR47219:SF20">
    <property type="entry name" value="TBC1 DOMAIN FAMILY MEMBER 2B"/>
    <property type="match status" value="1"/>
</dbReference>
<evidence type="ECO:0000256" key="1">
    <source>
        <dbReference type="SAM" id="MobiDB-lite"/>
    </source>
</evidence>
<gene>
    <name evidence="3" type="ORF">GMRT_13302</name>
</gene>
<feature type="region of interest" description="Disordered" evidence="1">
    <location>
        <begin position="26"/>
        <end position="61"/>
    </location>
</feature>
<keyword evidence="4" id="KW-1185">Reference proteome</keyword>
<sequence length="411" mass="47128">MSFVEFLDENSRQTLARFLSKGQDPRDIESLVRGADPDPDQLPGRLFPDKPERGGPISPHLASENARRWTELVDQWTREGGTLQEATRRRIKGLARAGIPVSHRPTVWPRLLNSYYLWKENEKDLATSVYKEYLGLEVDEKVLEQIAKDIGRTMPAHYRFQEERGQKALFCVLKAFAAHDTEIAYCQGMNAPAALFLVALQFDERLAFWSFYRFLKCYGSMYTENFYGLRLKSRTLHHLLAGIRGDIIKHLQLLGLDLLQLTPGWFLPFFATTLPVDLALRIYDALFCEGPKMIYRAAIAIFIWAAEGHRLPDPSRATKAEYLQQYGERWPFAIGSPAYIAYFEAWAKTVPPGQVSLLAMPIEYAQIYLSQLPRHITDEVWFIDRCLRIKFTSDFLHKCEASAKADIDAGI</sequence>
<accession>A0A4Z1SN45</accession>
<dbReference type="InterPro" id="IPR035969">
    <property type="entry name" value="Rab-GAP_TBC_sf"/>
</dbReference>
<organism evidence="3 4">
    <name type="scientific">Giardia muris</name>
    <dbReference type="NCBI Taxonomy" id="5742"/>
    <lineage>
        <taxon>Eukaryota</taxon>
        <taxon>Metamonada</taxon>
        <taxon>Diplomonadida</taxon>
        <taxon>Hexamitidae</taxon>
        <taxon>Giardiinae</taxon>
        <taxon>Giardia</taxon>
    </lineage>
</organism>
<dbReference type="GO" id="GO:0031267">
    <property type="term" value="F:small GTPase binding"/>
    <property type="evidence" value="ECO:0007669"/>
    <property type="project" value="TreeGrafter"/>
</dbReference>
<evidence type="ECO:0000259" key="2">
    <source>
        <dbReference type="PROSITE" id="PS50086"/>
    </source>
</evidence>
<feature type="domain" description="Rab-GAP TBC" evidence="2">
    <location>
        <begin position="98"/>
        <end position="290"/>
    </location>
</feature>
<dbReference type="EMBL" id="VDLU01000005">
    <property type="protein sequence ID" value="TNJ26265.1"/>
    <property type="molecule type" value="Genomic_DNA"/>
</dbReference>
<dbReference type="InterPro" id="IPR050302">
    <property type="entry name" value="Rab_GAP_TBC_domain"/>
</dbReference>
<evidence type="ECO:0000313" key="4">
    <source>
        <dbReference type="Proteomes" id="UP000315496"/>
    </source>
</evidence>
<dbReference type="Pfam" id="PF00566">
    <property type="entry name" value="RabGAP-TBC"/>
    <property type="match status" value="1"/>
</dbReference>
<proteinExistence type="predicted"/>
<dbReference type="AlphaFoldDB" id="A0A4Z1SN45"/>
<evidence type="ECO:0000313" key="3">
    <source>
        <dbReference type="EMBL" id="TNJ26265.1"/>
    </source>
</evidence>
<name>A0A4Z1SN45_GIAMU</name>
<comment type="caution">
    <text evidence="3">The sequence shown here is derived from an EMBL/GenBank/DDBJ whole genome shotgun (WGS) entry which is preliminary data.</text>
</comment>
<dbReference type="VEuPathDB" id="GiardiaDB:GMRT_13302"/>
<dbReference type="PROSITE" id="PS50086">
    <property type="entry name" value="TBC_RABGAP"/>
    <property type="match status" value="1"/>
</dbReference>
<dbReference type="SUPFAM" id="SSF47923">
    <property type="entry name" value="Ypt/Rab-GAP domain of gyp1p"/>
    <property type="match status" value="2"/>
</dbReference>
<dbReference type="SMART" id="SM00164">
    <property type="entry name" value="TBC"/>
    <property type="match status" value="1"/>
</dbReference>
<dbReference type="GO" id="GO:0005096">
    <property type="term" value="F:GTPase activator activity"/>
    <property type="evidence" value="ECO:0007669"/>
    <property type="project" value="TreeGrafter"/>
</dbReference>
<dbReference type="Gene3D" id="1.10.8.270">
    <property type="entry name" value="putative rabgap domain of human tbc1 domain family member 14 like domains"/>
    <property type="match status" value="1"/>
</dbReference>
<reference evidence="3 4" key="1">
    <citation type="submission" date="2019-05" db="EMBL/GenBank/DDBJ databases">
        <title>The compact genome of Giardia muris reveals important steps in the evolution of intestinal protozoan parasites.</title>
        <authorList>
            <person name="Xu F."/>
            <person name="Jimenez-Gonzalez A."/>
            <person name="Einarsson E."/>
            <person name="Astvaldsson A."/>
            <person name="Peirasmaki D."/>
            <person name="Eckmann L."/>
            <person name="Andersson J.O."/>
            <person name="Svard S.G."/>
            <person name="Jerlstrom-Hultqvist J."/>
        </authorList>
    </citation>
    <scope>NUCLEOTIDE SEQUENCE [LARGE SCALE GENOMIC DNA]</scope>
    <source>
        <strain evidence="3 4">Roberts-Thomson</strain>
    </source>
</reference>